<keyword evidence="2" id="KW-0472">Membrane</keyword>
<protein>
    <submittedName>
        <fullName evidence="4">DUF4352 domain-containing protein</fullName>
    </submittedName>
</protein>
<organism evidence="4 5">
    <name type="scientific">Candidatus Amunia macphersoniae</name>
    <dbReference type="NCBI Taxonomy" id="3127014"/>
    <lineage>
        <taxon>Bacteria</taxon>
        <taxon>Bacillati</taxon>
        <taxon>Candidatus Dormiibacterota</taxon>
        <taxon>Candidatus Dormibacteria</taxon>
        <taxon>Candidatus Aeolococcales</taxon>
        <taxon>Candidatus Aeolococcaceae</taxon>
        <taxon>Candidatus Amunia</taxon>
    </lineage>
</organism>
<name>A0A934KJM4_9BACT</name>
<proteinExistence type="predicted"/>
<gene>
    <name evidence="4" type="ORF">JF887_14660</name>
</gene>
<comment type="caution">
    <text evidence="4">The sequence shown here is derived from an EMBL/GenBank/DDBJ whole genome shotgun (WGS) entry which is preliminary data.</text>
</comment>
<evidence type="ECO:0000256" key="1">
    <source>
        <dbReference type="ARBA" id="ARBA00022729"/>
    </source>
</evidence>
<evidence type="ECO:0000256" key="2">
    <source>
        <dbReference type="SAM" id="Phobius"/>
    </source>
</evidence>
<dbReference type="Proteomes" id="UP000614410">
    <property type="component" value="Unassembled WGS sequence"/>
</dbReference>
<sequence>MTDIPPPPSPPEQPASAALRKSHLWRNLGIGAGAAIAIAVLVTILVARQAGIAQPGNQNCSPPPCGDDGSGFQIHVDAINRNLPPDTFAQPEAGNHFVQVTVRLTNNANGPRDADTNQLLLQDSAGVRRSATLSFGSQCAAFDSVTLAKGSSLGPKLICFDAGGDVNGKLSLIWTPGSHDIDIDLANASPAATP</sequence>
<feature type="transmembrane region" description="Helical" evidence="2">
    <location>
        <begin position="28"/>
        <end position="47"/>
    </location>
</feature>
<evidence type="ECO:0000313" key="4">
    <source>
        <dbReference type="EMBL" id="MBJ7610646.1"/>
    </source>
</evidence>
<keyword evidence="1" id="KW-0732">Signal</keyword>
<dbReference type="Pfam" id="PF11611">
    <property type="entry name" value="DUF4352"/>
    <property type="match status" value="1"/>
</dbReference>
<reference evidence="4 5" key="1">
    <citation type="submission" date="2020-10" db="EMBL/GenBank/DDBJ databases">
        <title>Ca. Dormibacterota MAGs.</title>
        <authorList>
            <person name="Montgomery K."/>
        </authorList>
    </citation>
    <scope>NUCLEOTIDE SEQUENCE [LARGE SCALE GENOMIC DNA]</scope>
    <source>
        <strain evidence="4">Mitchell_Peninsula_5</strain>
    </source>
</reference>
<dbReference type="EMBL" id="JAEKNN010000071">
    <property type="protein sequence ID" value="MBJ7610646.1"/>
    <property type="molecule type" value="Genomic_DNA"/>
</dbReference>
<dbReference type="AlphaFoldDB" id="A0A934KJM4"/>
<keyword evidence="2" id="KW-0812">Transmembrane</keyword>
<accession>A0A934KJM4</accession>
<dbReference type="InterPro" id="IPR029051">
    <property type="entry name" value="DUF4352"/>
</dbReference>
<evidence type="ECO:0000313" key="5">
    <source>
        <dbReference type="Proteomes" id="UP000614410"/>
    </source>
</evidence>
<feature type="domain" description="DUF4352" evidence="3">
    <location>
        <begin position="72"/>
        <end position="153"/>
    </location>
</feature>
<evidence type="ECO:0000259" key="3">
    <source>
        <dbReference type="Pfam" id="PF11611"/>
    </source>
</evidence>
<dbReference type="InterPro" id="IPR029050">
    <property type="entry name" value="Immunoprotect_excell_Ig-like"/>
</dbReference>
<keyword evidence="2" id="KW-1133">Transmembrane helix</keyword>
<dbReference type="Gene3D" id="2.60.40.1240">
    <property type="match status" value="1"/>
</dbReference>